<dbReference type="PANTHER" id="PTHR34978:SF3">
    <property type="entry name" value="SLR0241 PROTEIN"/>
    <property type="match status" value="1"/>
</dbReference>
<keyword evidence="2" id="KW-0812">Transmembrane</keyword>
<feature type="transmembrane region" description="Helical" evidence="2">
    <location>
        <begin position="37"/>
        <end position="57"/>
    </location>
</feature>
<dbReference type="InterPro" id="IPR008756">
    <property type="entry name" value="Peptidase_M56"/>
</dbReference>
<feature type="transmembrane region" description="Helical" evidence="2">
    <location>
        <begin position="279"/>
        <end position="298"/>
    </location>
</feature>
<feature type="transmembrane region" description="Helical" evidence="2">
    <location>
        <begin position="6"/>
        <end position="25"/>
    </location>
</feature>
<evidence type="ECO:0000259" key="3">
    <source>
        <dbReference type="Pfam" id="PF05569"/>
    </source>
</evidence>
<name>A0A5C7FY61_9BACT</name>
<sequence length="530" mass="58911">MIWLTYLLKTMAIQLIALLAYRFLLDREPMGHWKRGYLLGSLVLSLIIPLLTVPQLFAEAVNALSPADNVYLLDLYRNEMAQPTNLSATAEVYSLSDLLWVLVIGFYLPGLVMYALRMVKALRAVSDRRGKGVSKQKHPSGVWLVGLSETVATHTFLNYIFFSAATPPSREVLAHELAHARQWHSLDRLFIGALRVVFWFNPLLQYYERAIRINHELLADQAVLRGGADRTFYQQQLLKALRNPASPAMSSGVDFHLTKKRFQMMNLPKVRSQRAQAKLLTAGVLWLALLLSFGQASYAQIAPPSKANKQVIYRSSDMQQNIPTAKQLTAWGSNENNRIYVDHKLAGNGKLANYAATDFSHYYVLKRPEGSDNEGVNVYLFTQKNYPWPDVPPPPPPLPPAAPGAGPKAPPAPPAPPAAPGQPVTAPPAPPAPPAAPGMAPPPPPPPPPAVKGHPTNKQFTAWQDTDTYGVWLDGKRIENTQLKNVMPADIHYYSTSTLKPSARDYGKYESQVSLYTKSYAEKMFKKMNE</sequence>
<dbReference type="AlphaFoldDB" id="A0A5C7FY61"/>
<dbReference type="CDD" id="cd07341">
    <property type="entry name" value="M56_BlaR1_MecR1_like"/>
    <property type="match status" value="1"/>
</dbReference>
<proteinExistence type="predicted"/>
<dbReference type="Proteomes" id="UP000321907">
    <property type="component" value="Unassembled WGS sequence"/>
</dbReference>
<evidence type="ECO:0000313" key="5">
    <source>
        <dbReference type="Proteomes" id="UP000321907"/>
    </source>
</evidence>
<feature type="domain" description="Peptidase M56" evidence="3">
    <location>
        <begin position="172"/>
        <end position="264"/>
    </location>
</feature>
<evidence type="ECO:0000313" key="4">
    <source>
        <dbReference type="EMBL" id="TXF91453.1"/>
    </source>
</evidence>
<comment type="caution">
    <text evidence="4">The sequence shown here is derived from an EMBL/GenBank/DDBJ whole genome shotgun (WGS) entry which is preliminary data.</text>
</comment>
<dbReference type="InterPro" id="IPR052173">
    <property type="entry name" value="Beta-lactam_resp_regulator"/>
</dbReference>
<dbReference type="EMBL" id="VOXD01000002">
    <property type="protein sequence ID" value="TXF91453.1"/>
    <property type="molecule type" value="Genomic_DNA"/>
</dbReference>
<feature type="transmembrane region" description="Helical" evidence="2">
    <location>
        <begin position="98"/>
        <end position="119"/>
    </location>
</feature>
<evidence type="ECO:0000256" key="2">
    <source>
        <dbReference type="SAM" id="Phobius"/>
    </source>
</evidence>
<keyword evidence="5" id="KW-1185">Reference proteome</keyword>
<keyword evidence="2" id="KW-1133">Transmembrane helix</keyword>
<organism evidence="4 5">
    <name type="scientific">Neolewinella aurantiaca</name>
    <dbReference type="NCBI Taxonomy" id="2602767"/>
    <lineage>
        <taxon>Bacteria</taxon>
        <taxon>Pseudomonadati</taxon>
        <taxon>Bacteroidota</taxon>
        <taxon>Saprospiria</taxon>
        <taxon>Saprospirales</taxon>
        <taxon>Lewinellaceae</taxon>
        <taxon>Neolewinella</taxon>
    </lineage>
</organism>
<gene>
    <name evidence="4" type="ORF">FUA23_01805</name>
</gene>
<feature type="compositionally biased region" description="Pro residues" evidence="1">
    <location>
        <begin position="390"/>
        <end position="450"/>
    </location>
</feature>
<dbReference type="PANTHER" id="PTHR34978">
    <property type="entry name" value="POSSIBLE SENSOR-TRANSDUCER PROTEIN BLAR"/>
    <property type="match status" value="1"/>
</dbReference>
<dbReference type="RefSeq" id="WP_147928993.1">
    <property type="nucleotide sequence ID" value="NZ_VOXD01000002.1"/>
</dbReference>
<keyword evidence="2" id="KW-0472">Membrane</keyword>
<feature type="region of interest" description="Disordered" evidence="1">
    <location>
        <begin position="390"/>
        <end position="457"/>
    </location>
</feature>
<dbReference type="OrthoDB" id="1522859at2"/>
<evidence type="ECO:0000256" key="1">
    <source>
        <dbReference type="SAM" id="MobiDB-lite"/>
    </source>
</evidence>
<reference evidence="4 5" key="1">
    <citation type="submission" date="2019-08" db="EMBL/GenBank/DDBJ databases">
        <title>Lewinella sp. strain SSH13 Genome sequencing and assembly.</title>
        <authorList>
            <person name="Kim I."/>
        </authorList>
    </citation>
    <scope>NUCLEOTIDE SEQUENCE [LARGE SCALE GENOMIC DNA]</scope>
    <source>
        <strain evidence="4 5">SSH13</strain>
    </source>
</reference>
<protein>
    <submittedName>
        <fullName evidence="4">M56 family metallopeptidase</fullName>
    </submittedName>
</protein>
<accession>A0A5C7FY61</accession>
<dbReference type="Pfam" id="PF05569">
    <property type="entry name" value="Peptidase_M56"/>
    <property type="match status" value="1"/>
</dbReference>